<reference evidence="11 12" key="1">
    <citation type="submission" date="2024-03" db="EMBL/GenBank/DDBJ databases">
        <title>Bacilli Hybrid Assemblies.</title>
        <authorList>
            <person name="Kovac J."/>
        </authorList>
    </citation>
    <scope>NUCLEOTIDE SEQUENCE [LARGE SCALE GENOMIC DNA]</scope>
    <source>
        <strain evidence="11 12">FSL R7-0666</strain>
    </source>
</reference>
<keyword evidence="4" id="KW-0597">Phosphoprotein</keyword>
<dbReference type="InterPro" id="IPR050351">
    <property type="entry name" value="BphY/WalK/GraS-like"/>
</dbReference>
<evidence type="ECO:0000256" key="6">
    <source>
        <dbReference type="ARBA" id="ARBA00022741"/>
    </source>
</evidence>
<dbReference type="Gene3D" id="1.10.287.130">
    <property type="match status" value="1"/>
</dbReference>
<dbReference type="SUPFAM" id="SSF55874">
    <property type="entry name" value="ATPase domain of HSP90 chaperone/DNA topoisomerase II/histidine kinase"/>
    <property type="match status" value="1"/>
</dbReference>
<keyword evidence="9" id="KW-0902">Two-component regulatory system</keyword>
<dbReference type="PANTHER" id="PTHR45453:SF1">
    <property type="entry name" value="PHOSPHATE REGULON SENSOR PROTEIN PHOR"/>
    <property type="match status" value="1"/>
</dbReference>
<comment type="caution">
    <text evidence="11">The sequence shown here is derived from an EMBL/GenBank/DDBJ whole genome shotgun (WGS) entry which is preliminary data.</text>
</comment>
<keyword evidence="6" id="KW-0547">Nucleotide-binding</keyword>
<dbReference type="EMBL" id="JBCITK010000001">
    <property type="protein sequence ID" value="MEN0644909.1"/>
    <property type="molecule type" value="Genomic_DNA"/>
</dbReference>
<dbReference type="Pfam" id="PF02518">
    <property type="entry name" value="HATPase_c"/>
    <property type="match status" value="1"/>
</dbReference>
<comment type="subcellular location">
    <subcellularLocation>
        <location evidence="2">Membrane</location>
    </subcellularLocation>
</comment>
<dbReference type="Proteomes" id="UP001418796">
    <property type="component" value="Unassembled WGS sequence"/>
</dbReference>
<dbReference type="PANTHER" id="PTHR45453">
    <property type="entry name" value="PHOSPHATE REGULON SENSOR PROTEIN PHOR"/>
    <property type="match status" value="1"/>
</dbReference>
<dbReference type="InterPro" id="IPR036890">
    <property type="entry name" value="HATPase_C_sf"/>
</dbReference>
<accession>A0ABU9VLX7</accession>
<dbReference type="SMART" id="SM00387">
    <property type="entry name" value="HATPase_c"/>
    <property type="match status" value="1"/>
</dbReference>
<evidence type="ECO:0000313" key="12">
    <source>
        <dbReference type="Proteomes" id="UP001418796"/>
    </source>
</evidence>
<evidence type="ECO:0000259" key="10">
    <source>
        <dbReference type="PROSITE" id="PS50109"/>
    </source>
</evidence>
<dbReference type="EC" id="2.7.13.3" evidence="3"/>
<evidence type="ECO:0000256" key="2">
    <source>
        <dbReference type="ARBA" id="ARBA00004370"/>
    </source>
</evidence>
<dbReference type="PROSITE" id="PS50109">
    <property type="entry name" value="HIS_KIN"/>
    <property type="match status" value="1"/>
</dbReference>
<name>A0ABU9VLX7_9BACI</name>
<dbReference type="SMART" id="SM00388">
    <property type="entry name" value="HisKA"/>
    <property type="match status" value="1"/>
</dbReference>
<keyword evidence="5 11" id="KW-0808">Transferase</keyword>
<sequence length="316" mass="36229">MIVFLLLVIMGLIAAIYYLSYVNRMRRRELTNITCQLEESTHFDDSQLILVRTDDAQLIELLNQLNQFVESNRAQRGQFVQMEQSMKRMLSNISHDVKTPLTVIAGYVEMLQMQPEQSEAERVRILTQVEEKVNEMIAFIQTFFDLAKLEAGDVEIELNEVNATEVCKQQLLRFYDMIESRGLEVEIDLPDHAVYVLANVDALQRVFDNLISNVLRYGADGGVIGLRLIESETTVSLELFDRGVGIRESDQELIFERMFTLEESRNKDFQGSGLGLTITKRLIEQMQGSITVHSIPYEKTSFTCTLKRTRGGSFFS</sequence>
<dbReference type="InterPro" id="IPR003661">
    <property type="entry name" value="HisK_dim/P_dom"/>
</dbReference>
<dbReference type="PRINTS" id="PR00344">
    <property type="entry name" value="BCTRLSENSOR"/>
</dbReference>
<evidence type="ECO:0000256" key="1">
    <source>
        <dbReference type="ARBA" id="ARBA00000085"/>
    </source>
</evidence>
<keyword evidence="12" id="KW-1185">Reference proteome</keyword>
<evidence type="ECO:0000256" key="4">
    <source>
        <dbReference type="ARBA" id="ARBA00022553"/>
    </source>
</evidence>
<dbReference type="Gene3D" id="3.30.565.10">
    <property type="entry name" value="Histidine kinase-like ATPase, C-terminal domain"/>
    <property type="match status" value="1"/>
</dbReference>
<keyword evidence="7 11" id="KW-0418">Kinase</keyword>
<dbReference type="GO" id="GO:0004673">
    <property type="term" value="F:protein histidine kinase activity"/>
    <property type="evidence" value="ECO:0007669"/>
    <property type="project" value="UniProtKB-EC"/>
</dbReference>
<dbReference type="InterPro" id="IPR004358">
    <property type="entry name" value="Sig_transdc_His_kin-like_C"/>
</dbReference>
<evidence type="ECO:0000256" key="9">
    <source>
        <dbReference type="ARBA" id="ARBA00023012"/>
    </source>
</evidence>
<evidence type="ECO:0000256" key="7">
    <source>
        <dbReference type="ARBA" id="ARBA00022777"/>
    </source>
</evidence>
<proteinExistence type="predicted"/>
<gene>
    <name evidence="11" type="ORF">MKY91_17270</name>
</gene>
<dbReference type="Pfam" id="PF00512">
    <property type="entry name" value="HisKA"/>
    <property type="match status" value="1"/>
</dbReference>
<organism evidence="11 12">
    <name type="scientific">Alkalicoccobacillus gibsonii</name>
    <dbReference type="NCBI Taxonomy" id="79881"/>
    <lineage>
        <taxon>Bacteria</taxon>
        <taxon>Bacillati</taxon>
        <taxon>Bacillota</taxon>
        <taxon>Bacilli</taxon>
        <taxon>Bacillales</taxon>
        <taxon>Bacillaceae</taxon>
        <taxon>Alkalicoccobacillus</taxon>
    </lineage>
</organism>
<evidence type="ECO:0000313" key="11">
    <source>
        <dbReference type="EMBL" id="MEN0644909.1"/>
    </source>
</evidence>
<keyword evidence="8" id="KW-0067">ATP-binding</keyword>
<dbReference type="InterPro" id="IPR036097">
    <property type="entry name" value="HisK_dim/P_sf"/>
</dbReference>
<feature type="domain" description="Histidine kinase" evidence="10">
    <location>
        <begin position="92"/>
        <end position="310"/>
    </location>
</feature>
<evidence type="ECO:0000256" key="5">
    <source>
        <dbReference type="ARBA" id="ARBA00022679"/>
    </source>
</evidence>
<evidence type="ECO:0000256" key="3">
    <source>
        <dbReference type="ARBA" id="ARBA00012438"/>
    </source>
</evidence>
<protein>
    <recommendedName>
        <fullName evidence="3">histidine kinase</fullName>
        <ecNumber evidence="3">2.7.13.3</ecNumber>
    </recommendedName>
</protein>
<dbReference type="InterPro" id="IPR005467">
    <property type="entry name" value="His_kinase_dom"/>
</dbReference>
<dbReference type="InterPro" id="IPR003594">
    <property type="entry name" value="HATPase_dom"/>
</dbReference>
<dbReference type="SUPFAM" id="SSF47384">
    <property type="entry name" value="Homodimeric domain of signal transducing histidine kinase"/>
    <property type="match status" value="1"/>
</dbReference>
<evidence type="ECO:0000256" key="8">
    <source>
        <dbReference type="ARBA" id="ARBA00022840"/>
    </source>
</evidence>
<comment type="catalytic activity">
    <reaction evidence="1">
        <text>ATP + protein L-histidine = ADP + protein N-phospho-L-histidine.</text>
        <dbReference type="EC" id="2.7.13.3"/>
    </reaction>
</comment>
<dbReference type="RefSeq" id="WP_343131528.1">
    <property type="nucleotide sequence ID" value="NZ_JBCITK010000001.1"/>
</dbReference>
<dbReference type="CDD" id="cd00082">
    <property type="entry name" value="HisKA"/>
    <property type="match status" value="1"/>
</dbReference>